<organism evidence="1 2">
    <name type="scientific">Paenibacillus rhizosphaerae</name>
    <dbReference type="NCBI Taxonomy" id="297318"/>
    <lineage>
        <taxon>Bacteria</taxon>
        <taxon>Bacillati</taxon>
        <taxon>Bacillota</taxon>
        <taxon>Bacilli</taxon>
        <taxon>Bacillales</taxon>
        <taxon>Paenibacillaceae</taxon>
        <taxon>Paenibacillus</taxon>
    </lineage>
</organism>
<dbReference type="AlphaFoldDB" id="A0A1R1EEC8"/>
<dbReference type="Proteomes" id="UP000187172">
    <property type="component" value="Unassembled WGS sequence"/>
</dbReference>
<evidence type="ECO:0000313" key="2">
    <source>
        <dbReference type="Proteomes" id="UP000187172"/>
    </source>
</evidence>
<keyword evidence="2" id="KW-1185">Reference proteome</keyword>
<protein>
    <recommendedName>
        <fullName evidence="3">Cytoplasmic protein</fullName>
    </recommendedName>
</protein>
<accession>A0A1R1EEC8</accession>
<name>A0A1R1EEC8_9BACL</name>
<gene>
    <name evidence="1" type="ORF">BK138_28140</name>
</gene>
<evidence type="ECO:0000313" key="1">
    <source>
        <dbReference type="EMBL" id="OMF50157.1"/>
    </source>
</evidence>
<comment type="caution">
    <text evidence="1">The sequence shown here is derived from an EMBL/GenBank/DDBJ whole genome shotgun (WGS) entry which is preliminary data.</text>
</comment>
<sequence>MTANGNRQGLGDIKITGSGSSGGGTFNQVKIMGDAEISSTADCGLFKCLGTAQVNGSLIAETASVNGTLNVRENLQGGLLKSQGEVSVSGDLQLKSISINGELAVGGNVSSDFVKINGGLRAASGQTEELLVRGVVEVPGMLNGELVEIKMYGPSRIGELVGAKITVKKGLEIPLIGKMTSHYDGGELSAESIEGDVVYLENTKAAVVRGRRVNIGSGCEIGLVEYTDEFKQDTAASVGRFVRLG</sequence>
<dbReference type="EMBL" id="MRTP01000012">
    <property type="protein sequence ID" value="OMF50157.1"/>
    <property type="molecule type" value="Genomic_DNA"/>
</dbReference>
<dbReference type="RefSeq" id="WP_076174541.1">
    <property type="nucleotide sequence ID" value="NZ_MRTP01000012.1"/>
</dbReference>
<dbReference type="STRING" id="297318.BK138_28140"/>
<evidence type="ECO:0008006" key="3">
    <source>
        <dbReference type="Google" id="ProtNLM"/>
    </source>
</evidence>
<reference evidence="1 2" key="1">
    <citation type="submission" date="2016-11" db="EMBL/GenBank/DDBJ databases">
        <title>Paenibacillus species isolates.</title>
        <authorList>
            <person name="Beno S.M."/>
        </authorList>
    </citation>
    <scope>NUCLEOTIDE SEQUENCE [LARGE SCALE GENOMIC DNA]</scope>
    <source>
        <strain evidence="1 2">FSL R5-0378</strain>
    </source>
</reference>
<proteinExistence type="predicted"/>